<feature type="compositionally biased region" description="Basic and acidic residues" evidence="2">
    <location>
        <begin position="623"/>
        <end position="655"/>
    </location>
</feature>
<comment type="caution">
    <text evidence="4">The sequence shown here is derived from an EMBL/GenBank/DDBJ whole genome shotgun (WGS) entry which is preliminary data.</text>
</comment>
<dbReference type="PANTHER" id="PTHR15503:SF45">
    <property type="entry name" value="RNA-DIRECTED DNA POLYMERASE HOMOLOG"/>
    <property type="match status" value="1"/>
</dbReference>
<feature type="region of interest" description="Disordered" evidence="2">
    <location>
        <begin position="623"/>
        <end position="734"/>
    </location>
</feature>
<evidence type="ECO:0000259" key="3">
    <source>
        <dbReference type="PROSITE" id="PS50158"/>
    </source>
</evidence>
<feature type="compositionally biased region" description="Polar residues" evidence="2">
    <location>
        <begin position="414"/>
        <end position="430"/>
    </location>
</feature>
<feature type="domain" description="CCHC-type" evidence="3">
    <location>
        <begin position="463"/>
        <end position="478"/>
    </location>
</feature>
<keyword evidence="1" id="KW-0862">Zinc</keyword>
<dbReference type="InterPro" id="IPR036875">
    <property type="entry name" value="Znf_CCHC_sf"/>
</dbReference>
<dbReference type="CDD" id="cd00303">
    <property type="entry name" value="retropepsin_like"/>
    <property type="match status" value="1"/>
</dbReference>
<feature type="compositionally biased region" description="Acidic residues" evidence="2">
    <location>
        <begin position="676"/>
        <end position="692"/>
    </location>
</feature>
<organism evidence="4">
    <name type="scientific">Tanacetum cinerariifolium</name>
    <name type="common">Dalmatian daisy</name>
    <name type="synonym">Chrysanthemum cinerariifolium</name>
    <dbReference type="NCBI Taxonomy" id="118510"/>
    <lineage>
        <taxon>Eukaryota</taxon>
        <taxon>Viridiplantae</taxon>
        <taxon>Streptophyta</taxon>
        <taxon>Embryophyta</taxon>
        <taxon>Tracheophyta</taxon>
        <taxon>Spermatophyta</taxon>
        <taxon>Magnoliopsida</taxon>
        <taxon>eudicotyledons</taxon>
        <taxon>Gunneridae</taxon>
        <taxon>Pentapetalae</taxon>
        <taxon>asterids</taxon>
        <taxon>campanulids</taxon>
        <taxon>Asterales</taxon>
        <taxon>Asteraceae</taxon>
        <taxon>Asteroideae</taxon>
        <taxon>Anthemideae</taxon>
        <taxon>Anthemidinae</taxon>
        <taxon>Tanacetum</taxon>
    </lineage>
</organism>
<accession>A0A6L2LS06</accession>
<dbReference type="Gene3D" id="2.40.70.10">
    <property type="entry name" value="Acid Proteases"/>
    <property type="match status" value="2"/>
</dbReference>
<sequence>MLDSDAYKTYLAYATGAASPKMKRKYNKPSSSSKKRTLVTVEEEEPEPTKKVVPTKKPATKRQFSGVQIRDTPGVSVSKKKAPTKVARSKGIELLYDAALLVEAQLKKALKRRKRKTPIHYVGGLSEGDDFESQVPDEPKGDSTPGIVLGRSFIKTSRGIFDLGKRVVIIYLDSDPFHDNSNSLDDPVDEWDDLLEIIDFGDIPEIDELPPIMFNMGKNSISKAKIKGNYKMTYGDEGPSLKSRPIIETLKNSDQHKKLLDSILLEKLKLDEEIEEGEEEVAKEVIRNYKTHRETNDPGVFFIPIRVEGKYDTHALADTGSNINVLPYGIYMHIGAGEVEAIADKIQMLDHSRVEPIGILRDVLCQVGVTMILAREKDGKPIYKPDNLENDSSKLRTYAERKSDSKRKADDISRSNQQPFKKQNVTNAYNLGSAKGNAPKSTGNTNATNNRGGNGPNPKGNGCFECGNLRHFKRDCPKLNNKNWGNGNAQEWVYTVGNAERNDNHYDVELADGKILGINTIIRGCTLNFLNHPFTIDLMLVELGSFDAIIGMDWLRRHHAVIVCDEKLVRVPFGNETLVFHGAESYIGRESRLTVISCSKVQEYRAKVCHVFLAKISTTKEDDKSEGKQVKDLLKHNNEPQHADDERTDSENQETHDDDEESEDEFVHTPPNYVPTDDETNGEPNDVTEEEYERINEEYGDVNIRLTNVEPDDKDKGDKEMTNTETEDAEHKNFIQESACNQVNDDAQATQKTKAETIKRLRQQYAPQKSVENIQEIKMEHTRKQQVPKETINSSDTTTLAEFDQKTTLFETMTKSKSFNKSSKQRALYHALIESILKDENAMDEGVWYVKDIKEKDKIRAKTIQNQEQMGSVEKSRVKPGKVRA</sequence>
<feature type="compositionally biased region" description="Low complexity" evidence="2">
    <location>
        <begin position="442"/>
        <end position="458"/>
    </location>
</feature>
<keyword evidence="1" id="KW-0863">Zinc-finger</keyword>
<feature type="compositionally biased region" description="Basic and acidic residues" evidence="2">
    <location>
        <begin position="711"/>
        <end position="722"/>
    </location>
</feature>
<dbReference type="AlphaFoldDB" id="A0A6L2LS06"/>
<dbReference type="EMBL" id="BKCJ010004951">
    <property type="protein sequence ID" value="GEU64030.1"/>
    <property type="molecule type" value="Genomic_DNA"/>
</dbReference>
<keyword evidence="4" id="KW-0695">RNA-directed DNA polymerase</keyword>
<feature type="region of interest" description="Disordered" evidence="2">
    <location>
        <begin position="864"/>
        <end position="885"/>
    </location>
</feature>
<protein>
    <submittedName>
        <fullName evidence="4">Reverse transcriptase domain-containing protein</fullName>
    </submittedName>
</protein>
<dbReference type="PROSITE" id="PS50158">
    <property type="entry name" value="ZF_CCHC"/>
    <property type="match status" value="1"/>
</dbReference>
<dbReference type="InterPro" id="IPR001878">
    <property type="entry name" value="Znf_CCHC"/>
</dbReference>
<dbReference type="Pfam" id="PF08284">
    <property type="entry name" value="RVP_2"/>
    <property type="match status" value="1"/>
</dbReference>
<dbReference type="GO" id="GO:0008270">
    <property type="term" value="F:zinc ion binding"/>
    <property type="evidence" value="ECO:0007669"/>
    <property type="project" value="UniProtKB-KW"/>
</dbReference>
<keyword evidence="4" id="KW-0548">Nucleotidyltransferase</keyword>
<feature type="region of interest" description="Disordered" evidence="2">
    <location>
        <begin position="380"/>
        <end position="458"/>
    </location>
</feature>
<proteinExistence type="predicted"/>
<name>A0A6L2LS06_TANCI</name>
<evidence type="ECO:0000313" key="4">
    <source>
        <dbReference type="EMBL" id="GEU64030.1"/>
    </source>
</evidence>
<dbReference type="GO" id="GO:0003964">
    <property type="term" value="F:RNA-directed DNA polymerase activity"/>
    <property type="evidence" value="ECO:0007669"/>
    <property type="project" value="UniProtKB-KW"/>
</dbReference>
<dbReference type="InterPro" id="IPR032567">
    <property type="entry name" value="RTL1-rel"/>
</dbReference>
<feature type="compositionally biased region" description="Basic residues" evidence="2">
    <location>
        <begin position="21"/>
        <end position="37"/>
    </location>
</feature>
<feature type="region of interest" description="Disordered" evidence="2">
    <location>
        <begin position="19"/>
        <end position="66"/>
    </location>
</feature>
<evidence type="ECO:0000256" key="1">
    <source>
        <dbReference type="PROSITE-ProRule" id="PRU00047"/>
    </source>
</evidence>
<dbReference type="SUPFAM" id="SSF57756">
    <property type="entry name" value="Retrovirus zinc finger-like domains"/>
    <property type="match status" value="1"/>
</dbReference>
<gene>
    <name evidence="4" type="ORF">Tci_036008</name>
</gene>
<reference evidence="4" key="1">
    <citation type="journal article" date="2019" name="Sci. Rep.">
        <title>Draft genome of Tanacetum cinerariifolium, the natural source of mosquito coil.</title>
        <authorList>
            <person name="Yamashiro T."/>
            <person name="Shiraishi A."/>
            <person name="Satake H."/>
            <person name="Nakayama K."/>
        </authorList>
    </citation>
    <scope>NUCLEOTIDE SEQUENCE</scope>
</reference>
<dbReference type="GO" id="GO:0003676">
    <property type="term" value="F:nucleic acid binding"/>
    <property type="evidence" value="ECO:0007669"/>
    <property type="project" value="InterPro"/>
</dbReference>
<dbReference type="InterPro" id="IPR021109">
    <property type="entry name" value="Peptidase_aspartic_dom_sf"/>
</dbReference>
<keyword evidence="1" id="KW-0479">Metal-binding</keyword>
<feature type="compositionally biased region" description="Basic and acidic residues" evidence="2">
    <location>
        <begin position="380"/>
        <end position="413"/>
    </location>
</feature>
<keyword evidence="4" id="KW-0808">Transferase</keyword>
<evidence type="ECO:0000256" key="2">
    <source>
        <dbReference type="SAM" id="MobiDB-lite"/>
    </source>
</evidence>
<dbReference type="PANTHER" id="PTHR15503">
    <property type="entry name" value="LDOC1 RELATED"/>
    <property type="match status" value="1"/>
</dbReference>
<dbReference type="SMART" id="SM00343">
    <property type="entry name" value="ZnF_C2HC"/>
    <property type="match status" value="1"/>
</dbReference>